<reference evidence="7" key="1">
    <citation type="submission" date="2021-01" db="EMBL/GenBank/DDBJ databases">
        <authorList>
            <person name="Corre E."/>
            <person name="Pelletier E."/>
            <person name="Niang G."/>
            <person name="Scheremetjew M."/>
            <person name="Finn R."/>
            <person name="Kale V."/>
            <person name="Holt S."/>
            <person name="Cochrane G."/>
            <person name="Meng A."/>
            <person name="Brown T."/>
            <person name="Cohen L."/>
        </authorList>
    </citation>
    <scope>NUCLEOTIDE SEQUENCE</scope>
    <source>
        <strain evidence="7">CCMP1320</strain>
    </source>
</reference>
<dbReference type="InterPro" id="IPR018506">
    <property type="entry name" value="Cyt_B5_heme-BS"/>
</dbReference>
<dbReference type="PANTHER" id="PTHR19359:SF95">
    <property type="entry name" value="CYTOCHROME B5 TYPE B"/>
    <property type="match status" value="1"/>
</dbReference>
<name>A0A7S3VL22_DUNTE</name>
<dbReference type="PROSITE" id="PS50255">
    <property type="entry name" value="CYTOCHROME_B5_2"/>
    <property type="match status" value="1"/>
</dbReference>
<dbReference type="EMBL" id="HBIP01014062">
    <property type="protein sequence ID" value="CAE0493029.1"/>
    <property type="molecule type" value="Transcribed_RNA"/>
</dbReference>
<keyword evidence="3 5" id="KW-0408">Iron</keyword>
<proteinExistence type="inferred from homology"/>
<dbReference type="SUPFAM" id="SSF55856">
    <property type="entry name" value="Cytochrome b5-like heme/steroid binding domain"/>
    <property type="match status" value="1"/>
</dbReference>
<evidence type="ECO:0000256" key="2">
    <source>
        <dbReference type="ARBA" id="ARBA00022723"/>
    </source>
</evidence>
<dbReference type="Gene3D" id="3.10.120.10">
    <property type="entry name" value="Cytochrome b5-like heme/steroid binding domain"/>
    <property type="match status" value="1"/>
</dbReference>
<gene>
    <name evidence="7" type="ORF">DTER00134_LOCUS8102</name>
</gene>
<sequence>MDVAPATIAVACLGLLVFLFLYKQQQKRVAGHVGQLAPNKKGGAPGGKKELQVFTREEVAKHCTRDDAWIIVQDKQTGVHKVYDVTAYVDEHPGGESILNNAGRDSTEGFLGPQHPATVFVLVEDFLVGTLAQQ</sequence>
<evidence type="ECO:0000259" key="6">
    <source>
        <dbReference type="PROSITE" id="PS50255"/>
    </source>
</evidence>
<dbReference type="PANTHER" id="PTHR19359">
    <property type="entry name" value="CYTOCHROME B5"/>
    <property type="match status" value="1"/>
</dbReference>
<dbReference type="PROSITE" id="PS00191">
    <property type="entry name" value="CYTOCHROME_B5_1"/>
    <property type="match status" value="1"/>
</dbReference>
<dbReference type="GO" id="GO:0016020">
    <property type="term" value="C:membrane"/>
    <property type="evidence" value="ECO:0007669"/>
    <property type="project" value="TreeGrafter"/>
</dbReference>
<keyword evidence="5" id="KW-0812">Transmembrane</keyword>
<accession>A0A7S3VL22</accession>
<protein>
    <recommendedName>
        <fullName evidence="6">Cytochrome b5 heme-binding domain-containing protein</fullName>
    </recommendedName>
</protein>
<dbReference type="GO" id="GO:0046872">
    <property type="term" value="F:metal ion binding"/>
    <property type="evidence" value="ECO:0007669"/>
    <property type="project" value="UniProtKB-UniRule"/>
</dbReference>
<keyword evidence="2 5" id="KW-0479">Metal-binding</keyword>
<dbReference type="InterPro" id="IPR050668">
    <property type="entry name" value="Cytochrome_b5"/>
</dbReference>
<keyword evidence="1 5" id="KW-0349">Heme</keyword>
<organism evidence="7">
    <name type="scientific">Dunaliella tertiolecta</name>
    <name type="common">Green alga</name>
    <dbReference type="NCBI Taxonomy" id="3047"/>
    <lineage>
        <taxon>Eukaryota</taxon>
        <taxon>Viridiplantae</taxon>
        <taxon>Chlorophyta</taxon>
        <taxon>core chlorophytes</taxon>
        <taxon>Chlorophyceae</taxon>
        <taxon>CS clade</taxon>
        <taxon>Chlamydomonadales</taxon>
        <taxon>Dunaliellaceae</taxon>
        <taxon>Dunaliella</taxon>
    </lineage>
</organism>
<evidence type="ECO:0000256" key="4">
    <source>
        <dbReference type="ARBA" id="ARBA00038168"/>
    </source>
</evidence>
<keyword evidence="5" id="KW-0472">Membrane</keyword>
<dbReference type="InterPro" id="IPR001199">
    <property type="entry name" value="Cyt_B5-like_heme/steroid-bd"/>
</dbReference>
<evidence type="ECO:0000256" key="1">
    <source>
        <dbReference type="ARBA" id="ARBA00022617"/>
    </source>
</evidence>
<evidence type="ECO:0000313" key="7">
    <source>
        <dbReference type="EMBL" id="CAE0493029.1"/>
    </source>
</evidence>
<evidence type="ECO:0000256" key="3">
    <source>
        <dbReference type="ARBA" id="ARBA00023004"/>
    </source>
</evidence>
<comment type="similarity">
    <text evidence="4 5">Belongs to the cytochrome b5 family.</text>
</comment>
<feature type="transmembrane region" description="Helical" evidence="5">
    <location>
        <begin position="6"/>
        <end position="22"/>
    </location>
</feature>
<dbReference type="AlphaFoldDB" id="A0A7S3VL22"/>
<feature type="domain" description="Cytochrome b5 heme-binding" evidence="6">
    <location>
        <begin position="51"/>
        <end position="132"/>
    </location>
</feature>
<dbReference type="InterPro" id="IPR036400">
    <property type="entry name" value="Cyt_B5-like_heme/steroid_sf"/>
</dbReference>
<keyword evidence="5" id="KW-1133">Transmembrane helix</keyword>
<evidence type="ECO:0000256" key="5">
    <source>
        <dbReference type="RuleBase" id="RU362121"/>
    </source>
</evidence>
<dbReference type="GO" id="GO:0020037">
    <property type="term" value="F:heme binding"/>
    <property type="evidence" value="ECO:0007669"/>
    <property type="project" value="UniProtKB-UniRule"/>
</dbReference>
<dbReference type="SMART" id="SM01117">
    <property type="entry name" value="Cyt-b5"/>
    <property type="match status" value="1"/>
</dbReference>
<dbReference type="Pfam" id="PF00173">
    <property type="entry name" value="Cyt-b5"/>
    <property type="match status" value="1"/>
</dbReference>